<dbReference type="PANTHER" id="PTHR42804">
    <property type="entry name" value="ALDEHYDE DEHYDROGENASE"/>
    <property type="match status" value="1"/>
</dbReference>
<evidence type="ECO:0000259" key="5">
    <source>
        <dbReference type="Pfam" id="PF00171"/>
    </source>
</evidence>
<comment type="catalytic activity">
    <reaction evidence="4">
        <text>an aldehyde + NAD(+) + H2O = a carboxylate + NADH + 2 H(+)</text>
        <dbReference type="Rhea" id="RHEA:16185"/>
        <dbReference type="ChEBI" id="CHEBI:15377"/>
        <dbReference type="ChEBI" id="CHEBI:15378"/>
        <dbReference type="ChEBI" id="CHEBI:17478"/>
        <dbReference type="ChEBI" id="CHEBI:29067"/>
        <dbReference type="ChEBI" id="CHEBI:57540"/>
        <dbReference type="ChEBI" id="CHEBI:57945"/>
        <dbReference type="EC" id="1.2.1.3"/>
    </reaction>
</comment>
<evidence type="ECO:0000256" key="3">
    <source>
        <dbReference type="ARBA" id="ARBA00024226"/>
    </source>
</evidence>
<sequence length="565" mass="60626">MRSHLGRVLRTVTMAPAAHRRAVIPRLPTSLRLIFLWTAVENGGRAAETVASSASYSSASSSSSDDECPDLPLPRHALEFYINGTWVTPIEPANENSTLEVINPSSGLTISRISLGTASDAETAIRTAREALPSWSESSIAKRRLYVERLLTIYRRRRGEMAILISAEMGSPIDRAAGAQAGSGVHNIVTFLRALEYFEMERLIPGGKTDGSSNTFIRYEPVGVVALITPWNWPMSQVTLKVIPALLVGCTCVLKPSEMAPLSSLLFAEMIHEAGFPPGVFNLVNGDGDGVGAHLSSHDDVDMVSFTGSTRAGRLISQAAAASNLKKVSLELGGKGANIIFDDVGDDLEDVVRAGVWSCFDNTGQNCNAPTRMLVERGSYDEAVRIATETTFDAGALVGPSHLLGDHYGPVSSGVQFERVQGYIQSGIDQGARLVAGGTGRPEGSNPRGFFVKPTLFVDVTPDMSIAREEIFGPVLCMMPFDSEDEAVEIANGTPYGLTSYVHTKNRERRRRLARSLKSGMIEMNGIEADSGAPFAAMKASGNGREGGIWGLEEYTVIKVVSGVE</sequence>
<evidence type="ECO:0000256" key="4">
    <source>
        <dbReference type="ARBA" id="ARBA00049194"/>
    </source>
</evidence>
<name>A0ABD3RBJ6_9STRA</name>
<comment type="similarity">
    <text evidence="1">Belongs to the aldehyde dehydrogenase family.</text>
</comment>
<dbReference type="SUPFAM" id="SSF53720">
    <property type="entry name" value="ALDH-like"/>
    <property type="match status" value="1"/>
</dbReference>
<evidence type="ECO:0000256" key="2">
    <source>
        <dbReference type="ARBA" id="ARBA00023002"/>
    </source>
</evidence>
<dbReference type="PANTHER" id="PTHR42804:SF1">
    <property type="entry name" value="ALDEHYDE DEHYDROGENASE-RELATED"/>
    <property type="match status" value="1"/>
</dbReference>
<dbReference type="Proteomes" id="UP001530377">
    <property type="component" value="Unassembled WGS sequence"/>
</dbReference>
<dbReference type="Gene3D" id="3.40.605.10">
    <property type="entry name" value="Aldehyde Dehydrogenase, Chain A, domain 1"/>
    <property type="match status" value="1"/>
</dbReference>
<keyword evidence="7" id="KW-1185">Reference proteome</keyword>
<evidence type="ECO:0000313" key="6">
    <source>
        <dbReference type="EMBL" id="KAL3810317.1"/>
    </source>
</evidence>
<dbReference type="GO" id="GO:0004029">
    <property type="term" value="F:aldehyde dehydrogenase (NAD+) activity"/>
    <property type="evidence" value="ECO:0007669"/>
    <property type="project" value="UniProtKB-EC"/>
</dbReference>
<dbReference type="AlphaFoldDB" id="A0ABD3RBJ6"/>
<organism evidence="6 7">
    <name type="scientific">Cyclostephanos tholiformis</name>
    <dbReference type="NCBI Taxonomy" id="382380"/>
    <lineage>
        <taxon>Eukaryota</taxon>
        <taxon>Sar</taxon>
        <taxon>Stramenopiles</taxon>
        <taxon>Ochrophyta</taxon>
        <taxon>Bacillariophyta</taxon>
        <taxon>Coscinodiscophyceae</taxon>
        <taxon>Thalassiosirophycidae</taxon>
        <taxon>Stephanodiscales</taxon>
        <taxon>Stephanodiscaceae</taxon>
        <taxon>Cyclostephanos</taxon>
    </lineage>
</organism>
<dbReference type="FunFam" id="3.40.605.10:FF:000007">
    <property type="entry name" value="NAD/NADP-dependent betaine aldehyde dehydrogenase"/>
    <property type="match status" value="1"/>
</dbReference>
<evidence type="ECO:0000313" key="7">
    <source>
        <dbReference type="Proteomes" id="UP001530377"/>
    </source>
</evidence>
<dbReference type="Pfam" id="PF00171">
    <property type="entry name" value="Aldedh"/>
    <property type="match status" value="1"/>
</dbReference>
<keyword evidence="2" id="KW-0560">Oxidoreductase</keyword>
<dbReference type="PROSITE" id="PS00070">
    <property type="entry name" value="ALDEHYDE_DEHYDR_CYS"/>
    <property type="match status" value="1"/>
</dbReference>
<dbReference type="InterPro" id="IPR015590">
    <property type="entry name" value="Aldehyde_DH_dom"/>
</dbReference>
<dbReference type="InterPro" id="IPR016161">
    <property type="entry name" value="Ald_DH/histidinol_DH"/>
</dbReference>
<protein>
    <recommendedName>
        <fullName evidence="3">aldehyde dehydrogenase (NAD(+))</fullName>
        <ecNumber evidence="3">1.2.1.3</ecNumber>
    </recommendedName>
</protein>
<proteinExistence type="inferred from homology"/>
<comment type="caution">
    <text evidence="6">The sequence shown here is derived from an EMBL/GenBank/DDBJ whole genome shotgun (WGS) entry which is preliminary data.</text>
</comment>
<reference evidence="6 7" key="1">
    <citation type="submission" date="2024-10" db="EMBL/GenBank/DDBJ databases">
        <title>Updated reference genomes for cyclostephanoid diatoms.</title>
        <authorList>
            <person name="Roberts W.R."/>
            <person name="Alverson A.J."/>
        </authorList>
    </citation>
    <scope>NUCLEOTIDE SEQUENCE [LARGE SCALE GENOMIC DNA]</scope>
    <source>
        <strain evidence="6 7">AJA228-03</strain>
    </source>
</reference>
<dbReference type="CDD" id="cd07138">
    <property type="entry name" value="ALDH_CddD_SSP0762"/>
    <property type="match status" value="1"/>
</dbReference>
<dbReference type="InterPro" id="IPR016163">
    <property type="entry name" value="Ald_DH_C"/>
</dbReference>
<accession>A0ABD3RBJ6</accession>
<dbReference type="InterPro" id="IPR016162">
    <property type="entry name" value="Ald_DH_N"/>
</dbReference>
<dbReference type="InterPro" id="IPR016160">
    <property type="entry name" value="Ald_DH_CS_CYS"/>
</dbReference>
<dbReference type="Gene3D" id="3.40.309.10">
    <property type="entry name" value="Aldehyde Dehydrogenase, Chain A, domain 2"/>
    <property type="match status" value="1"/>
</dbReference>
<feature type="domain" description="Aldehyde dehydrogenase" evidence="5">
    <location>
        <begin position="95"/>
        <end position="561"/>
    </location>
</feature>
<gene>
    <name evidence="6" type="ORF">ACHAXA_002572</name>
</gene>
<dbReference type="EC" id="1.2.1.3" evidence="3"/>
<evidence type="ECO:0000256" key="1">
    <source>
        <dbReference type="ARBA" id="ARBA00009986"/>
    </source>
</evidence>
<dbReference type="EMBL" id="JALLPB020000339">
    <property type="protein sequence ID" value="KAL3810317.1"/>
    <property type="molecule type" value="Genomic_DNA"/>
</dbReference>